<evidence type="ECO:0000313" key="4">
    <source>
        <dbReference type="EMBL" id="PWZ02666.1"/>
    </source>
</evidence>
<feature type="compositionally biased region" description="Polar residues" evidence="2">
    <location>
        <begin position="259"/>
        <end position="270"/>
    </location>
</feature>
<feature type="region of interest" description="Disordered" evidence="2">
    <location>
        <begin position="1208"/>
        <end position="1239"/>
    </location>
</feature>
<evidence type="ECO:0000313" key="5">
    <source>
        <dbReference type="Proteomes" id="UP000246740"/>
    </source>
</evidence>
<dbReference type="InParanoid" id="A0A317XWI2"/>
<keyword evidence="5" id="KW-1185">Reference proteome</keyword>
<evidence type="ECO:0000256" key="1">
    <source>
        <dbReference type="PROSITE-ProRule" id="PRU00023"/>
    </source>
</evidence>
<feature type="region of interest" description="Disordered" evidence="2">
    <location>
        <begin position="258"/>
        <end position="311"/>
    </location>
</feature>
<feature type="region of interest" description="Disordered" evidence="2">
    <location>
        <begin position="1000"/>
        <end position="1023"/>
    </location>
</feature>
<dbReference type="InterPro" id="IPR002110">
    <property type="entry name" value="Ankyrin_rpt"/>
</dbReference>
<feature type="compositionally biased region" description="Polar residues" evidence="2">
    <location>
        <begin position="934"/>
        <end position="945"/>
    </location>
</feature>
<feature type="region of interest" description="Disordered" evidence="2">
    <location>
        <begin position="202"/>
        <end position="223"/>
    </location>
</feature>
<dbReference type="STRING" id="1882483.A0A317XWI2"/>
<feature type="compositionally biased region" description="Low complexity" evidence="2">
    <location>
        <begin position="1072"/>
        <end position="1109"/>
    </location>
</feature>
<feature type="compositionally biased region" description="Polar residues" evidence="2">
    <location>
        <begin position="1338"/>
        <end position="1354"/>
    </location>
</feature>
<sequence length="1354" mass="145813">MGEQNSQAVSAAVSGASDQASGARLQLDDTVVQDPILDLCPSLEILQQLSRSARFSRQVKQDKLGRALLRASSNGDTDMLSWLLDHNAEARKFLADEVAPAATGSSRQSLRIEFGRFRDEEGSGPVVLAACAGHIDAVAMLIVHGADVDERDASGWTPLMWATNSSNLPLVSFLLSRGADVEAKSNKGTTCEDFILSAAPEAAMSREASTDSQAPEGSRVAPLHKVATTDQEAIADLIYEHHRYLSVQQSAAQRLHNLNLGSPSKSSQAAHQLVDMASSSSPPPGARPGSAASGSPFKRGHARTSSQLTARRLVGRYERAHLAEQQSRRKELNQTRKGALADIATLLEVDYGTLVGDLVLDSGSDSLSSSSTRPSMIARRRRAPPKVVHADLASGCGAAEVGSDLLSVEFNWKTVQSDQMLVLGPADLNPLLDMMITNCKPVRAPWTSRAAPANVLFLCARYACRSDDQELLEELFLGAIDRIESIIYSHPTEMTYMAFWLYNCCLLRYYVEKDHTMRKLPAVAEHRALLSDLLNEIYVFIIRDAERRIDKVLDAAMLDHEAIPGLDEIRFEGEWKFMKTLAGSVRGIGQQGSISSTISSKSNARKPISQIFGGGGVPGADSASDRIDSSSLAAPSTNPSIGNGRPHGSYGSSSFGPSSRRTNGADGSSPSRLTEAFSSLREVSYNVSASDLLSKPTPRTITSLLTSTLQVLQFYEINPAIIVQGLSQVFFWVGCELFNRVLMRKRYLCRSRAIQVRMNVSVLEDWARSNALPLSIVHSHLSPLSQLISWLQCQSSLQEFDGLIATMQGLKALTPVQLRKAVKDYRYEVSEPRMSEECLQYLDQLIIDWKRRQEDQLRQVREEAYAVHQKKKKFKKAASAHSRSGTATQRGYDDGSHTADIDANRSSSSSDEEDDKDDVFRADDMDVDGLGRSDPTSNDTSLNSVASGDTAKVKLGLSKAAEEPLTVAERVARAAQDTIDGLFQPGKSMADYVPPWTASGAPMGLHEGGGSTSAPPTPSKHEELLNSREMLPFALPRKRSALIVTPGDAFGFGRGHFTGTGSPSVRSVNGDASEASSSAASSRRSSIGGASRPGSPTSASQGARSSQSAFRDAGDVQSATNSDGDNDSASVSGASSLTDASGVSRASSLFPQGKGFAAGGYWSPVPLLADGMLEKVDQLMRNVAILTPSDRASRNILQAEKVTTPVSPNFPIPIPLRDSSSSTAVNDLGQTGPEEDQSQPSMFLAARQIDTRIGQGLRREDEEAGGEPTKYRASLPPSSRIVIPPRDRSMIAPHGSSSPSKWSRLDETDSSAVDEFGRFRSQVGGEDDDGVTTPGPYRQNTLRASTFNFPPASQ</sequence>
<dbReference type="InterPro" id="IPR037986">
    <property type="entry name" value="Myo5p-like_CBD_DIL"/>
</dbReference>
<dbReference type="Pfam" id="PF12796">
    <property type="entry name" value="Ank_2"/>
    <property type="match status" value="1"/>
</dbReference>
<dbReference type="Gene3D" id="1.25.40.20">
    <property type="entry name" value="Ankyrin repeat-containing domain"/>
    <property type="match status" value="1"/>
</dbReference>
<evidence type="ECO:0000259" key="3">
    <source>
        <dbReference type="PROSITE" id="PS51126"/>
    </source>
</evidence>
<dbReference type="EMBL" id="KZ819188">
    <property type="protein sequence ID" value="PWZ02666.1"/>
    <property type="molecule type" value="Genomic_DNA"/>
</dbReference>
<dbReference type="PANTHER" id="PTHR16027">
    <property type="entry name" value="DILUTE DOMAIN-CONTAINING PROTEIN YPR089W"/>
    <property type="match status" value="1"/>
</dbReference>
<feature type="repeat" description="ANK" evidence="1">
    <location>
        <begin position="154"/>
        <end position="186"/>
    </location>
</feature>
<feature type="region of interest" description="Disordered" evidence="2">
    <location>
        <begin position="609"/>
        <end position="672"/>
    </location>
</feature>
<dbReference type="InterPro" id="IPR036770">
    <property type="entry name" value="Ankyrin_rpt-contain_sf"/>
</dbReference>
<feature type="compositionally biased region" description="Low complexity" evidence="2">
    <location>
        <begin position="648"/>
        <end position="659"/>
    </location>
</feature>
<gene>
    <name evidence="4" type="ORF">BCV70DRAFT_196909</name>
</gene>
<feature type="region of interest" description="Disordered" evidence="2">
    <location>
        <begin position="1059"/>
        <end position="1138"/>
    </location>
</feature>
<feature type="compositionally biased region" description="Polar residues" evidence="2">
    <location>
        <begin position="1117"/>
        <end position="1138"/>
    </location>
</feature>
<proteinExistence type="predicted"/>
<dbReference type="Proteomes" id="UP000246740">
    <property type="component" value="Unassembled WGS sequence"/>
</dbReference>
<feature type="region of interest" description="Disordered" evidence="2">
    <location>
        <begin position="363"/>
        <end position="382"/>
    </location>
</feature>
<name>A0A317XWI2_9BASI</name>
<organism evidence="4 5">
    <name type="scientific">Testicularia cyperi</name>
    <dbReference type="NCBI Taxonomy" id="1882483"/>
    <lineage>
        <taxon>Eukaryota</taxon>
        <taxon>Fungi</taxon>
        <taxon>Dikarya</taxon>
        <taxon>Basidiomycota</taxon>
        <taxon>Ustilaginomycotina</taxon>
        <taxon>Ustilaginomycetes</taxon>
        <taxon>Ustilaginales</taxon>
        <taxon>Anthracoideaceae</taxon>
        <taxon>Testicularia</taxon>
    </lineage>
</organism>
<feature type="compositionally biased region" description="Low complexity" evidence="2">
    <location>
        <begin position="287"/>
        <end position="296"/>
    </location>
</feature>
<dbReference type="CDD" id="cd15473">
    <property type="entry name" value="Myo5p-like_CBD_DIL_ANK"/>
    <property type="match status" value="1"/>
</dbReference>
<dbReference type="SMART" id="SM00248">
    <property type="entry name" value="ANK"/>
    <property type="match status" value="3"/>
</dbReference>
<feature type="compositionally biased region" description="Polar residues" evidence="2">
    <location>
        <begin position="1218"/>
        <end position="1229"/>
    </location>
</feature>
<dbReference type="SMART" id="SM01132">
    <property type="entry name" value="DIL"/>
    <property type="match status" value="1"/>
</dbReference>
<dbReference type="PROSITE" id="PS50297">
    <property type="entry name" value="ANK_REP_REGION"/>
    <property type="match status" value="2"/>
</dbReference>
<protein>
    <recommendedName>
        <fullName evidence="3">Dilute domain-containing protein</fullName>
    </recommendedName>
</protein>
<dbReference type="GO" id="GO:0051020">
    <property type="term" value="F:GTPase binding"/>
    <property type="evidence" value="ECO:0007669"/>
    <property type="project" value="TreeGrafter"/>
</dbReference>
<dbReference type="OrthoDB" id="426293at2759"/>
<keyword evidence="1" id="KW-0040">ANK repeat</keyword>
<feature type="region of interest" description="Disordered" evidence="2">
    <location>
        <begin position="873"/>
        <end position="945"/>
    </location>
</feature>
<evidence type="ECO:0000256" key="2">
    <source>
        <dbReference type="SAM" id="MobiDB-lite"/>
    </source>
</evidence>
<feature type="compositionally biased region" description="Basic and acidic residues" evidence="2">
    <location>
        <begin position="891"/>
        <end position="903"/>
    </location>
</feature>
<reference evidence="4 5" key="1">
    <citation type="journal article" date="2018" name="Mol. Biol. Evol.">
        <title>Broad Genomic Sampling Reveals a Smut Pathogenic Ancestry of the Fungal Clade Ustilaginomycotina.</title>
        <authorList>
            <person name="Kijpornyongpan T."/>
            <person name="Mondo S.J."/>
            <person name="Barry K."/>
            <person name="Sandor L."/>
            <person name="Lee J."/>
            <person name="Lipzen A."/>
            <person name="Pangilinan J."/>
            <person name="LaButti K."/>
            <person name="Hainaut M."/>
            <person name="Henrissat B."/>
            <person name="Grigoriev I.V."/>
            <person name="Spatafora J.W."/>
            <person name="Aime M.C."/>
        </authorList>
    </citation>
    <scope>NUCLEOTIDE SEQUENCE [LARGE SCALE GENOMIC DNA]</scope>
    <source>
        <strain evidence="4 5">MCA 3645</strain>
    </source>
</reference>
<feature type="region of interest" description="Disordered" evidence="2">
    <location>
        <begin position="1253"/>
        <end position="1354"/>
    </location>
</feature>
<dbReference type="PANTHER" id="PTHR16027:SF6">
    <property type="entry name" value="DILUTE DOMAIN-CONTAINING PROTEIN"/>
    <property type="match status" value="1"/>
</dbReference>
<feature type="domain" description="Dilute" evidence="3">
    <location>
        <begin position="477"/>
        <end position="848"/>
    </location>
</feature>
<accession>A0A317XWI2</accession>
<dbReference type="InterPro" id="IPR002710">
    <property type="entry name" value="Dilute_dom"/>
</dbReference>
<dbReference type="PROSITE" id="PS51126">
    <property type="entry name" value="DILUTE"/>
    <property type="match status" value="1"/>
</dbReference>
<dbReference type="Pfam" id="PF01843">
    <property type="entry name" value="DIL"/>
    <property type="match status" value="1"/>
</dbReference>
<dbReference type="PROSITE" id="PS50088">
    <property type="entry name" value="ANK_REPEAT"/>
    <property type="match status" value="2"/>
</dbReference>
<feature type="compositionally biased region" description="Polar residues" evidence="2">
    <location>
        <begin position="660"/>
        <end position="672"/>
    </location>
</feature>
<dbReference type="InterPro" id="IPR052072">
    <property type="entry name" value="Vascular_dev_regulator"/>
</dbReference>
<dbReference type="SUPFAM" id="SSF48403">
    <property type="entry name" value="Ankyrin repeat"/>
    <property type="match status" value="1"/>
</dbReference>
<feature type="repeat" description="ANK" evidence="1">
    <location>
        <begin position="121"/>
        <end position="153"/>
    </location>
</feature>